<keyword evidence="8" id="KW-1185">Reference proteome</keyword>
<feature type="transmembrane region" description="Helical" evidence="5">
    <location>
        <begin position="192"/>
        <end position="211"/>
    </location>
</feature>
<feature type="transmembrane region" description="Helical" evidence="5">
    <location>
        <begin position="23"/>
        <end position="41"/>
    </location>
</feature>
<dbReference type="InterPro" id="IPR007016">
    <property type="entry name" value="O-antigen_ligase-rel_domated"/>
</dbReference>
<keyword evidence="3 5" id="KW-1133">Transmembrane helix</keyword>
<evidence type="ECO:0000256" key="4">
    <source>
        <dbReference type="ARBA" id="ARBA00023136"/>
    </source>
</evidence>
<dbReference type="PANTHER" id="PTHR37422">
    <property type="entry name" value="TEICHURONIC ACID BIOSYNTHESIS PROTEIN TUAE"/>
    <property type="match status" value="1"/>
</dbReference>
<proteinExistence type="predicted"/>
<feature type="transmembrane region" description="Helical" evidence="5">
    <location>
        <begin position="329"/>
        <end position="346"/>
    </location>
</feature>
<feature type="transmembrane region" description="Helical" evidence="5">
    <location>
        <begin position="147"/>
        <end position="163"/>
    </location>
</feature>
<evidence type="ECO:0000256" key="3">
    <source>
        <dbReference type="ARBA" id="ARBA00022989"/>
    </source>
</evidence>
<comment type="subcellular location">
    <subcellularLocation>
        <location evidence="1">Membrane</location>
        <topology evidence="1">Multi-pass membrane protein</topology>
    </subcellularLocation>
</comment>
<feature type="transmembrane region" description="Helical" evidence="5">
    <location>
        <begin position="77"/>
        <end position="97"/>
    </location>
</feature>
<feature type="transmembrane region" description="Helical" evidence="5">
    <location>
        <begin position="352"/>
        <end position="370"/>
    </location>
</feature>
<feature type="domain" description="O-antigen ligase-related" evidence="6">
    <location>
        <begin position="177"/>
        <end position="314"/>
    </location>
</feature>
<feature type="transmembrane region" description="Helical" evidence="5">
    <location>
        <begin position="223"/>
        <end position="242"/>
    </location>
</feature>
<dbReference type="PANTHER" id="PTHR37422:SF13">
    <property type="entry name" value="LIPOPOLYSACCHARIDE BIOSYNTHESIS PROTEIN PA4999-RELATED"/>
    <property type="match status" value="1"/>
</dbReference>
<keyword evidence="4 5" id="KW-0472">Membrane</keyword>
<name>A0A417YGV9_9BACI</name>
<dbReference type="GO" id="GO:0016020">
    <property type="term" value="C:membrane"/>
    <property type="evidence" value="ECO:0007669"/>
    <property type="project" value="UniProtKB-SubCell"/>
</dbReference>
<dbReference type="InterPro" id="IPR051533">
    <property type="entry name" value="WaaL-like"/>
</dbReference>
<evidence type="ECO:0000259" key="6">
    <source>
        <dbReference type="Pfam" id="PF04932"/>
    </source>
</evidence>
<evidence type="ECO:0000313" key="8">
    <source>
        <dbReference type="Proteomes" id="UP000284416"/>
    </source>
</evidence>
<dbReference type="Proteomes" id="UP000284416">
    <property type="component" value="Unassembled WGS sequence"/>
</dbReference>
<feature type="transmembrane region" description="Helical" evidence="5">
    <location>
        <begin position="104"/>
        <end position="127"/>
    </location>
</feature>
<gene>
    <name evidence="7" type="ORF">D1B31_21435</name>
</gene>
<sequence>MLAMYFGLSAIEFALNNVTGASSLKYLGAAILVLILASAYKNNEQILIGMPQIFLLFWLFLALVSVFWTPSIDTAKIYINSYINIIMFYVVITAVKFTRSDISLFINSMFIGSFVSVILVVFFAQPYDGGERFVIALFGANSEPNNLAAFIVISTTYSLWRIFKSKSLVLKLMFVTVFLLSFIALFKTGSRAGFITAVLASTVIFVGKAFIENRLKFKKVGEITLISLTTLLASFFLLNRFVNPYLLDRIFGFDTYDSGSNRTILWKYGFELLKENPIFGYGLGSYLAMTSKVMHNTYFTVFFEQGIIGGIVFLGFILSILYTVIKKRLFLALAILISGLVPAFFIDSMNKRFLWNALIISSIIVNYHLMKKIKKDNSFF</sequence>
<evidence type="ECO:0000256" key="2">
    <source>
        <dbReference type="ARBA" id="ARBA00022692"/>
    </source>
</evidence>
<dbReference type="Pfam" id="PF04932">
    <property type="entry name" value="Wzy_C"/>
    <property type="match status" value="1"/>
</dbReference>
<evidence type="ECO:0000256" key="1">
    <source>
        <dbReference type="ARBA" id="ARBA00004141"/>
    </source>
</evidence>
<dbReference type="GO" id="GO:0016874">
    <property type="term" value="F:ligase activity"/>
    <property type="evidence" value="ECO:0007669"/>
    <property type="project" value="UniProtKB-KW"/>
</dbReference>
<reference evidence="7 8" key="1">
    <citation type="journal article" date="2017" name="Int. J. Syst. Evol. Microbiol.">
        <title>Bacillus notoginsengisoli sp. nov., a novel bacterium isolated from the rhizosphere of Panax notoginseng.</title>
        <authorList>
            <person name="Zhang M.Y."/>
            <person name="Cheng J."/>
            <person name="Cai Y."/>
            <person name="Zhang T.Y."/>
            <person name="Wu Y.Y."/>
            <person name="Manikprabhu D."/>
            <person name="Li W.J."/>
            <person name="Zhang Y.X."/>
        </authorList>
    </citation>
    <scope>NUCLEOTIDE SEQUENCE [LARGE SCALE GENOMIC DNA]</scope>
    <source>
        <strain evidence="7 8">JCM 30743</strain>
    </source>
</reference>
<protein>
    <submittedName>
        <fullName evidence="7">O-antigen ligase domain-containing protein</fullName>
    </submittedName>
</protein>
<evidence type="ECO:0000256" key="5">
    <source>
        <dbReference type="SAM" id="Phobius"/>
    </source>
</evidence>
<keyword evidence="7" id="KW-0436">Ligase</keyword>
<organism evidence="7 8">
    <name type="scientific">Neobacillus notoginsengisoli</name>
    <dbReference type="NCBI Taxonomy" id="1578198"/>
    <lineage>
        <taxon>Bacteria</taxon>
        <taxon>Bacillati</taxon>
        <taxon>Bacillota</taxon>
        <taxon>Bacilli</taxon>
        <taxon>Bacillales</taxon>
        <taxon>Bacillaceae</taxon>
        <taxon>Neobacillus</taxon>
    </lineage>
</organism>
<evidence type="ECO:0000313" key="7">
    <source>
        <dbReference type="EMBL" id="RHW32107.1"/>
    </source>
</evidence>
<dbReference type="AlphaFoldDB" id="A0A417YGV9"/>
<keyword evidence="2 5" id="KW-0812">Transmembrane</keyword>
<comment type="caution">
    <text evidence="7">The sequence shown here is derived from an EMBL/GenBank/DDBJ whole genome shotgun (WGS) entry which is preliminary data.</text>
</comment>
<feature type="transmembrane region" description="Helical" evidence="5">
    <location>
        <begin position="53"/>
        <end position="71"/>
    </location>
</feature>
<dbReference type="EMBL" id="QWEG01000020">
    <property type="protein sequence ID" value="RHW32107.1"/>
    <property type="molecule type" value="Genomic_DNA"/>
</dbReference>
<feature type="transmembrane region" description="Helical" evidence="5">
    <location>
        <begin position="168"/>
        <end position="186"/>
    </location>
</feature>
<feature type="transmembrane region" description="Helical" evidence="5">
    <location>
        <begin position="298"/>
        <end position="322"/>
    </location>
</feature>
<accession>A0A417YGV9</accession>